<organism evidence="9 10">
    <name type="scientific">Conoideocrella luteorostrata</name>
    <dbReference type="NCBI Taxonomy" id="1105319"/>
    <lineage>
        <taxon>Eukaryota</taxon>
        <taxon>Fungi</taxon>
        <taxon>Dikarya</taxon>
        <taxon>Ascomycota</taxon>
        <taxon>Pezizomycotina</taxon>
        <taxon>Sordariomycetes</taxon>
        <taxon>Hypocreomycetidae</taxon>
        <taxon>Hypocreales</taxon>
        <taxon>Clavicipitaceae</taxon>
        <taxon>Conoideocrella</taxon>
    </lineage>
</organism>
<keyword evidence="3" id="KW-0732">Signal</keyword>
<keyword evidence="6" id="KW-0325">Glycoprotein</keyword>
<evidence type="ECO:0000259" key="8">
    <source>
        <dbReference type="PROSITE" id="PS51212"/>
    </source>
</evidence>
<keyword evidence="4" id="KW-1133">Transmembrane helix</keyword>
<name>A0AAJ0CXL4_9HYPO</name>
<protein>
    <recommendedName>
        <fullName evidence="8">WSC domain-containing protein</fullName>
    </recommendedName>
</protein>
<reference evidence="9" key="1">
    <citation type="submission" date="2023-06" db="EMBL/GenBank/DDBJ databases">
        <title>Conoideocrella luteorostrata (Hypocreales: Clavicipitaceae), a potential biocontrol fungus for elongate hemlock scale in United States Christmas tree production areas.</title>
        <authorList>
            <person name="Barrett H."/>
            <person name="Lovett B."/>
            <person name="Macias A.M."/>
            <person name="Stajich J.E."/>
            <person name="Kasson M.T."/>
        </authorList>
    </citation>
    <scope>NUCLEOTIDE SEQUENCE</scope>
    <source>
        <strain evidence="9">ARSEF 14590</strain>
    </source>
</reference>
<dbReference type="AlphaFoldDB" id="A0AAJ0CXL4"/>
<comment type="subcellular location">
    <subcellularLocation>
        <location evidence="1">Membrane</location>
        <topology evidence="1">Single-pass membrane protein</topology>
    </subcellularLocation>
</comment>
<evidence type="ECO:0000256" key="2">
    <source>
        <dbReference type="ARBA" id="ARBA00022692"/>
    </source>
</evidence>
<dbReference type="Gene3D" id="3.10.350.10">
    <property type="entry name" value="LysM domain"/>
    <property type="match status" value="1"/>
</dbReference>
<dbReference type="PANTHER" id="PTHR24269">
    <property type="entry name" value="KREMEN PROTEIN"/>
    <property type="match status" value="1"/>
</dbReference>
<evidence type="ECO:0000313" key="10">
    <source>
        <dbReference type="Proteomes" id="UP001251528"/>
    </source>
</evidence>
<evidence type="ECO:0000313" key="9">
    <source>
        <dbReference type="EMBL" id="KAK2612378.1"/>
    </source>
</evidence>
<evidence type="ECO:0000256" key="1">
    <source>
        <dbReference type="ARBA" id="ARBA00004167"/>
    </source>
</evidence>
<dbReference type="EMBL" id="JASWJB010000017">
    <property type="protein sequence ID" value="KAK2612378.1"/>
    <property type="molecule type" value="Genomic_DNA"/>
</dbReference>
<dbReference type="PANTHER" id="PTHR24269:SF16">
    <property type="entry name" value="PROTEIN SLG1"/>
    <property type="match status" value="1"/>
</dbReference>
<evidence type="ECO:0000256" key="4">
    <source>
        <dbReference type="ARBA" id="ARBA00022989"/>
    </source>
</evidence>
<dbReference type="PROSITE" id="PS51212">
    <property type="entry name" value="WSC"/>
    <property type="match status" value="1"/>
</dbReference>
<dbReference type="InterPro" id="IPR002889">
    <property type="entry name" value="WSC_carb-bd"/>
</dbReference>
<gene>
    <name evidence="9" type="ORF">QQS21_001642</name>
</gene>
<dbReference type="SMART" id="SM00321">
    <property type="entry name" value="WSC"/>
    <property type="match status" value="1"/>
</dbReference>
<comment type="similarity">
    <text evidence="7">Belongs to the secreted LysM effector family.</text>
</comment>
<evidence type="ECO:0000256" key="7">
    <source>
        <dbReference type="ARBA" id="ARBA00044955"/>
    </source>
</evidence>
<dbReference type="InterPro" id="IPR036779">
    <property type="entry name" value="LysM_dom_sf"/>
</dbReference>
<dbReference type="Proteomes" id="UP001251528">
    <property type="component" value="Unassembled WGS sequence"/>
</dbReference>
<dbReference type="GO" id="GO:0005886">
    <property type="term" value="C:plasma membrane"/>
    <property type="evidence" value="ECO:0007669"/>
    <property type="project" value="TreeGrafter"/>
</dbReference>
<comment type="caution">
    <text evidence="9">The sequence shown here is derived from an EMBL/GenBank/DDBJ whole genome shotgun (WGS) entry which is preliminary data.</text>
</comment>
<accession>A0AAJ0CXL4</accession>
<sequence length="232" mass="25656">MKFQPALFAVIAIASNFPMREFDPKTVKSCIAWYDNYMEDSCKNIRSYYSITPEEFTAWNPSVNLDCEPWWPVSYCILTREKWDDYNRTHPTATIAATTIIATSSAITSALQPSPTAWVDRGCYAEGASVTVMQQRMSPEGGDPRLSLPPCRDSCYRAGFPYAGFKNGNECWCSRYVAGEWAKNSAECNLPCSGDSRTICGGKDRINVYEAAYLGVTSAGKVQATNTMSNGA</sequence>
<dbReference type="InterPro" id="IPR051836">
    <property type="entry name" value="Kremen_rcpt"/>
</dbReference>
<keyword evidence="10" id="KW-1185">Reference proteome</keyword>
<evidence type="ECO:0000256" key="6">
    <source>
        <dbReference type="ARBA" id="ARBA00023180"/>
    </source>
</evidence>
<dbReference type="Pfam" id="PF01822">
    <property type="entry name" value="WSC"/>
    <property type="match status" value="1"/>
</dbReference>
<evidence type="ECO:0000256" key="5">
    <source>
        <dbReference type="ARBA" id="ARBA00023136"/>
    </source>
</evidence>
<evidence type="ECO:0000256" key="3">
    <source>
        <dbReference type="ARBA" id="ARBA00022729"/>
    </source>
</evidence>
<feature type="domain" description="WSC" evidence="8">
    <location>
        <begin position="117"/>
        <end position="212"/>
    </location>
</feature>
<keyword evidence="5" id="KW-0472">Membrane</keyword>
<keyword evidence="2" id="KW-0812">Transmembrane</keyword>
<proteinExistence type="inferred from homology"/>